<dbReference type="InterPro" id="IPR011009">
    <property type="entry name" value="Kinase-like_dom_sf"/>
</dbReference>
<dbReference type="OrthoDB" id="8028712at2"/>
<name>A0A5C8KXB0_9GAMM</name>
<organism evidence="1 2">
    <name type="scientific">Alkalisalibacterium limincola</name>
    <dbReference type="NCBI Taxonomy" id="2699169"/>
    <lineage>
        <taxon>Bacteria</taxon>
        <taxon>Pseudomonadati</taxon>
        <taxon>Pseudomonadota</taxon>
        <taxon>Gammaproteobacteria</taxon>
        <taxon>Lysobacterales</taxon>
        <taxon>Lysobacteraceae</taxon>
        <taxon>Alkalisalibacterium</taxon>
    </lineage>
</organism>
<proteinExistence type="predicted"/>
<dbReference type="Proteomes" id="UP000321248">
    <property type="component" value="Unassembled WGS sequence"/>
</dbReference>
<dbReference type="SUPFAM" id="SSF56112">
    <property type="entry name" value="Protein kinase-like (PK-like)"/>
    <property type="match status" value="1"/>
</dbReference>
<accession>A0A5C8KXB0</accession>
<comment type="caution">
    <text evidence="1">The sequence shown here is derived from an EMBL/GenBank/DDBJ whole genome shotgun (WGS) entry which is preliminary data.</text>
</comment>
<keyword evidence="2" id="KW-1185">Reference proteome</keyword>
<dbReference type="AlphaFoldDB" id="A0A5C8KXB0"/>
<evidence type="ECO:0000313" key="1">
    <source>
        <dbReference type="EMBL" id="TXK65880.1"/>
    </source>
</evidence>
<dbReference type="EMBL" id="VRTS01000001">
    <property type="protein sequence ID" value="TXK65880.1"/>
    <property type="molecule type" value="Genomic_DNA"/>
</dbReference>
<evidence type="ECO:0000313" key="2">
    <source>
        <dbReference type="Proteomes" id="UP000321248"/>
    </source>
</evidence>
<protein>
    <submittedName>
        <fullName evidence="1">Serine/threonine protein phosphatase</fullName>
    </submittedName>
</protein>
<dbReference type="RefSeq" id="WP_147890553.1">
    <property type="nucleotide sequence ID" value="NZ_VRTS01000001.1"/>
</dbReference>
<reference evidence="1 2" key="1">
    <citation type="submission" date="2019-08" db="EMBL/GenBank/DDBJ databases">
        <authorList>
            <person name="Karlyshev A.V."/>
        </authorList>
    </citation>
    <scope>NUCLEOTIDE SEQUENCE [LARGE SCALE GENOMIC DNA]</scope>
    <source>
        <strain evidence="1 2">Alg18-2.2</strain>
    </source>
</reference>
<sequence>MVEQQTVERIDVDGQPAWAKRYGNELRRFRLALLDAAVRLLGVPALRPPPRHAGDDARATEQRRILQLAGADVVVPGVLHSGEATLVLADIGRTLAAHLREVDAAGAERLFADAAEAIACVHAAGQYLGQPLPRNITIDAIGRIGFLDFEEDPGEVMDLRHAQARDWLVFTSGVAKYLPLDEQRMGKIIADAMASVPAVTRDEVARSVARLGFLETLTRPLGRRAASLGKAVAALRAALRTALTPRA</sequence>
<gene>
    <name evidence="1" type="ORF">FU658_01945</name>
</gene>